<feature type="transmembrane region" description="Helical" evidence="7">
    <location>
        <begin position="111"/>
        <end position="136"/>
    </location>
</feature>
<sequence>MHPVVKYIIKRFGRMLLTIWIGLTITFIVSRSLPFNPADVLVSRLTSYALQLRPEELERMRRVIYDLFGLRDPIYVQYIKFLYGYFLGEMGPSFTYFPVKVSEIISASLPWSIFLLMQTSIISWLIGNFLGVVAALSKHRRFTKGVEYFAMGLQPIPFAIFAIAYLIFYVVILKGSIPAGEVMRGKPIIEVMLIAFRRSIIPLTAMVIWGWMGNFLGMKSLAMKLKNEDFVEYAKLRGAPQRTITWYVTRNAITPQFTYLLLSLGMIFTGAALVEYLFSYPGIGILLVTSVLNADYNLMLGIVYMSIVGVAIAAFILDIIYPIIDPRIRYPGQ</sequence>
<gene>
    <name evidence="9" type="ORF">ENT87_05960</name>
</gene>
<feature type="transmembrane region" description="Helical" evidence="7">
    <location>
        <begin position="192"/>
        <end position="216"/>
    </location>
</feature>
<proteinExistence type="inferred from homology"/>
<organism evidence="9">
    <name type="scientific">Ignisphaera aggregans</name>
    <dbReference type="NCBI Taxonomy" id="334771"/>
    <lineage>
        <taxon>Archaea</taxon>
        <taxon>Thermoproteota</taxon>
        <taxon>Thermoprotei</taxon>
        <taxon>Desulfurococcales</taxon>
        <taxon>Desulfurococcaceae</taxon>
        <taxon>Ignisphaera</taxon>
    </lineage>
</organism>
<reference evidence="9" key="1">
    <citation type="journal article" date="2020" name="mSystems">
        <title>Genome- and Community-Level Interaction Insights into Carbon Utilization and Element Cycling Functions of Hydrothermarchaeota in Hydrothermal Sediment.</title>
        <authorList>
            <person name="Zhou Z."/>
            <person name="Liu Y."/>
            <person name="Xu W."/>
            <person name="Pan J."/>
            <person name="Luo Z.H."/>
            <person name="Li M."/>
        </authorList>
    </citation>
    <scope>NUCLEOTIDE SEQUENCE [LARGE SCALE GENOMIC DNA]</scope>
    <source>
        <strain evidence="9">SpSt-618</strain>
    </source>
</reference>
<dbReference type="SUPFAM" id="SSF161098">
    <property type="entry name" value="MetI-like"/>
    <property type="match status" value="1"/>
</dbReference>
<dbReference type="GO" id="GO:0055085">
    <property type="term" value="P:transmembrane transport"/>
    <property type="evidence" value="ECO:0007669"/>
    <property type="project" value="InterPro"/>
</dbReference>
<evidence type="ECO:0000256" key="7">
    <source>
        <dbReference type="RuleBase" id="RU363032"/>
    </source>
</evidence>
<evidence type="ECO:0000256" key="3">
    <source>
        <dbReference type="ARBA" id="ARBA00022475"/>
    </source>
</evidence>
<keyword evidence="6 7" id="KW-0472">Membrane</keyword>
<evidence type="ECO:0000256" key="4">
    <source>
        <dbReference type="ARBA" id="ARBA00022692"/>
    </source>
</evidence>
<dbReference type="CDD" id="cd06261">
    <property type="entry name" value="TM_PBP2"/>
    <property type="match status" value="1"/>
</dbReference>
<dbReference type="PANTHER" id="PTHR30465">
    <property type="entry name" value="INNER MEMBRANE ABC TRANSPORTER"/>
    <property type="match status" value="1"/>
</dbReference>
<dbReference type="InterPro" id="IPR000515">
    <property type="entry name" value="MetI-like"/>
</dbReference>
<dbReference type="GO" id="GO:0005886">
    <property type="term" value="C:plasma membrane"/>
    <property type="evidence" value="ECO:0007669"/>
    <property type="project" value="UniProtKB-SubCell"/>
</dbReference>
<accession>A0A7J3I8U5</accession>
<keyword evidence="3" id="KW-1003">Cell membrane</keyword>
<protein>
    <submittedName>
        <fullName evidence="9">ABC transporter permease</fullName>
    </submittedName>
</protein>
<dbReference type="Pfam" id="PF00528">
    <property type="entry name" value="BPD_transp_1"/>
    <property type="match status" value="1"/>
</dbReference>
<keyword evidence="4 7" id="KW-0812">Transmembrane</keyword>
<evidence type="ECO:0000256" key="2">
    <source>
        <dbReference type="ARBA" id="ARBA00022448"/>
    </source>
</evidence>
<comment type="caution">
    <text evidence="9">The sequence shown here is derived from an EMBL/GenBank/DDBJ whole genome shotgun (WGS) entry which is preliminary data.</text>
</comment>
<evidence type="ECO:0000256" key="6">
    <source>
        <dbReference type="ARBA" id="ARBA00023136"/>
    </source>
</evidence>
<dbReference type="PROSITE" id="PS50928">
    <property type="entry name" value="ABC_TM1"/>
    <property type="match status" value="1"/>
</dbReference>
<feature type="transmembrane region" description="Helical" evidence="7">
    <location>
        <begin position="148"/>
        <end position="172"/>
    </location>
</feature>
<comment type="subcellular location">
    <subcellularLocation>
        <location evidence="1 7">Cell membrane</location>
        <topology evidence="1 7">Multi-pass membrane protein</topology>
    </subcellularLocation>
</comment>
<feature type="transmembrane region" description="Helical" evidence="7">
    <location>
        <begin position="257"/>
        <end position="278"/>
    </location>
</feature>
<dbReference type="EMBL" id="DTAI01000171">
    <property type="protein sequence ID" value="HGN37072.1"/>
    <property type="molecule type" value="Genomic_DNA"/>
</dbReference>
<evidence type="ECO:0000256" key="5">
    <source>
        <dbReference type="ARBA" id="ARBA00022989"/>
    </source>
</evidence>
<keyword evidence="5 7" id="KW-1133">Transmembrane helix</keyword>
<evidence type="ECO:0000256" key="1">
    <source>
        <dbReference type="ARBA" id="ARBA00004651"/>
    </source>
</evidence>
<keyword evidence="2 7" id="KW-0813">Transport</keyword>
<evidence type="ECO:0000313" key="9">
    <source>
        <dbReference type="EMBL" id="HGN37072.1"/>
    </source>
</evidence>
<dbReference type="Gene3D" id="1.10.3720.10">
    <property type="entry name" value="MetI-like"/>
    <property type="match status" value="1"/>
</dbReference>
<dbReference type="InterPro" id="IPR035906">
    <property type="entry name" value="MetI-like_sf"/>
</dbReference>
<feature type="domain" description="ABC transmembrane type-1" evidence="8">
    <location>
        <begin position="109"/>
        <end position="321"/>
    </location>
</feature>
<name>A0A7J3I8U5_9CREN</name>
<dbReference type="AlphaFoldDB" id="A0A7J3I8U5"/>
<comment type="similarity">
    <text evidence="7">Belongs to the binding-protein-dependent transport system permease family.</text>
</comment>
<feature type="transmembrane region" description="Helical" evidence="7">
    <location>
        <begin position="12"/>
        <end position="33"/>
    </location>
</feature>
<feature type="transmembrane region" description="Helical" evidence="7">
    <location>
        <begin position="298"/>
        <end position="324"/>
    </location>
</feature>
<dbReference type="PANTHER" id="PTHR30465:SF55">
    <property type="entry name" value="OLIGOPEPTIDE ABC TRANSPORTER, PERMEASE PROTEIN"/>
    <property type="match status" value="1"/>
</dbReference>
<evidence type="ECO:0000259" key="8">
    <source>
        <dbReference type="PROSITE" id="PS50928"/>
    </source>
</evidence>